<name>A0AAW1GQ20_SAPOF</name>
<feature type="compositionally biased region" description="Basic and acidic residues" evidence="1">
    <location>
        <begin position="315"/>
        <end position="326"/>
    </location>
</feature>
<evidence type="ECO:0000313" key="3">
    <source>
        <dbReference type="Proteomes" id="UP001443914"/>
    </source>
</evidence>
<dbReference type="GO" id="GO:0007623">
    <property type="term" value="P:circadian rhythm"/>
    <property type="evidence" value="ECO:0007669"/>
    <property type="project" value="InterPro"/>
</dbReference>
<dbReference type="GO" id="GO:0006355">
    <property type="term" value="P:regulation of DNA-templated transcription"/>
    <property type="evidence" value="ECO:0007669"/>
    <property type="project" value="InterPro"/>
</dbReference>
<reference evidence="2" key="1">
    <citation type="submission" date="2024-03" db="EMBL/GenBank/DDBJ databases">
        <title>WGS assembly of Saponaria officinalis var. Norfolk2.</title>
        <authorList>
            <person name="Jenkins J."/>
            <person name="Shu S."/>
            <person name="Grimwood J."/>
            <person name="Barry K."/>
            <person name="Goodstein D."/>
            <person name="Schmutz J."/>
            <person name="Leebens-Mack J."/>
            <person name="Osbourn A."/>
        </authorList>
    </citation>
    <scope>NUCLEOTIDE SEQUENCE [LARGE SCALE GENOMIC DNA]</scope>
    <source>
        <strain evidence="2">JIC</strain>
    </source>
</reference>
<evidence type="ECO:0008006" key="4">
    <source>
        <dbReference type="Google" id="ProtNLM"/>
    </source>
</evidence>
<accession>A0AAW1GQ20</accession>
<comment type="caution">
    <text evidence="2">The sequence shown here is derived from an EMBL/GenBank/DDBJ whole genome shotgun (WGS) entry which is preliminary data.</text>
</comment>
<gene>
    <name evidence="2" type="ORF">RND81_14G216500</name>
</gene>
<dbReference type="AlphaFoldDB" id="A0AAW1GQ20"/>
<proteinExistence type="predicted"/>
<dbReference type="InterPro" id="IPR039928">
    <property type="entry name" value="LNK"/>
</dbReference>
<dbReference type="Proteomes" id="UP001443914">
    <property type="component" value="Unassembled WGS sequence"/>
</dbReference>
<feature type="region of interest" description="Disordered" evidence="1">
    <location>
        <begin position="287"/>
        <end position="327"/>
    </location>
</feature>
<evidence type="ECO:0000256" key="1">
    <source>
        <dbReference type="SAM" id="MobiDB-lite"/>
    </source>
</evidence>
<dbReference type="PANTHER" id="PTHR33334:SF8">
    <property type="entry name" value="PROTEIN LNK1"/>
    <property type="match status" value="1"/>
</dbReference>
<dbReference type="EMBL" id="JBDFQZ010000014">
    <property type="protein sequence ID" value="KAK9666857.1"/>
    <property type="molecule type" value="Genomic_DNA"/>
</dbReference>
<evidence type="ECO:0000313" key="2">
    <source>
        <dbReference type="EMBL" id="KAK9666857.1"/>
    </source>
</evidence>
<organism evidence="2 3">
    <name type="scientific">Saponaria officinalis</name>
    <name type="common">Common soapwort</name>
    <name type="synonym">Lychnis saponaria</name>
    <dbReference type="NCBI Taxonomy" id="3572"/>
    <lineage>
        <taxon>Eukaryota</taxon>
        <taxon>Viridiplantae</taxon>
        <taxon>Streptophyta</taxon>
        <taxon>Embryophyta</taxon>
        <taxon>Tracheophyta</taxon>
        <taxon>Spermatophyta</taxon>
        <taxon>Magnoliopsida</taxon>
        <taxon>eudicotyledons</taxon>
        <taxon>Gunneridae</taxon>
        <taxon>Pentapetalae</taxon>
        <taxon>Caryophyllales</taxon>
        <taxon>Caryophyllaceae</taxon>
        <taxon>Caryophylleae</taxon>
        <taxon>Saponaria</taxon>
    </lineage>
</organism>
<keyword evidence="3" id="KW-1185">Reference proteome</keyword>
<dbReference type="PANTHER" id="PTHR33334">
    <property type="entry name" value="PROTEIN LNK1"/>
    <property type="match status" value="1"/>
</dbReference>
<sequence length="503" mass="55471">MLQMNTWTHSSNADGNAKRVVDEERVLTSCLKNIDMEFADSRCTESDLTLIGNGLEDKGNNDLLFCNWPELQNFEDVDDMFRSCDSTFGLDMESWFPSSHTVEGSTDALTSCFDFPSCSPCGPDAITEQQEVYGHSNNGSGVNQSRKELTLASCKRDSLNSVPDNHHVETKSEINSHVSALKYHKSSEGKTRDHPSENGISFIQFDKLREVAESNHLSEPRNNFSPKDHPQRRINHRPCLQTPVPTIKPDTSDPSNQVLSGSSCVTKSEVNVPPKISQNVSLHASNQNQCVESGSHDVSSKKPYLENKKKRKSHESRSSRPAEKSKLLVQRTDSDLLYVKKPIPGEKYEAEGQSEFNGTDIVFSGELDSATIPENSCMSSVLDDVSIDASSLKQLQRATVQLDTRTRLCIRDSLYRLARSAAQRHHCVNFGSVEGDNKDAVGALLSDGTNKSTGFIDIETDTNPIDRSIAHLLFHRPSDPSAAAAATLVDIVAVKSNTKVEPT</sequence>
<feature type="region of interest" description="Disordered" evidence="1">
    <location>
        <begin position="216"/>
        <end position="261"/>
    </location>
</feature>
<protein>
    <recommendedName>
        <fullName evidence="4">Protein LNK1</fullName>
    </recommendedName>
</protein>
<feature type="compositionally biased region" description="Polar residues" evidence="1">
    <location>
        <begin position="252"/>
        <end position="261"/>
    </location>
</feature>
<feature type="compositionally biased region" description="Basic and acidic residues" evidence="1">
    <location>
        <begin position="294"/>
        <end position="307"/>
    </location>
</feature>